<evidence type="ECO:0000313" key="4">
    <source>
        <dbReference type="Proteomes" id="UP000800235"/>
    </source>
</evidence>
<dbReference type="PANTHER" id="PTHR13954">
    <property type="entry name" value="IRE1-RELATED"/>
    <property type="match status" value="1"/>
</dbReference>
<feature type="compositionally biased region" description="Polar residues" evidence="1">
    <location>
        <begin position="192"/>
        <end position="204"/>
    </location>
</feature>
<dbReference type="InterPro" id="IPR011009">
    <property type="entry name" value="Kinase-like_dom_sf"/>
</dbReference>
<dbReference type="GO" id="GO:1990604">
    <property type="term" value="C:IRE1-TRAF2-ASK1 complex"/>
    <property type="evidence" value="ECO:0007669"/>
    <property type="project" value="TreeGrafter"/>
</dbReference>
<dbReference type="AlphaFoldDB" id="A0A9P4U3X1"/>
<evidence type="ECO:0000259" key="2">
    <source>
        <dbReference type="PROSITE" id="PS50011"/>
    </source>
</evidence>
<dbReference type="GO" id="GO:0004674">
    <property type="term" value="F:protein serine/threonine kinase activity"/>
    <property type="evidence" value="ECO:0007669"/>
    <property type="project" value="InterPro"/>
</dbReference>
<organism evidence="3 4">
    <name type="scientific">Tothia fuscella</name>
    <dbReference type="NCBI Taxonomy" id="1048955"/>
    <lineage>
        <taxon>Eukaryota</taxon>
        <taxon>Fungi</taxon>
        <taxon>Dikarya</taxon>
        <taxon>Ascomycota</taxon>
        <taxon>Pezizomycotina</taxon>
        <taxon>Dothideomycetes</taxon>
        <taxon>Pleosporomycetidae</taxon>
        <taxon>Venturiales</taxon>
        <taxon>Cylindrosympodiaceae</taxon>
        <taxon>Tothia</taxon>
    </lineage>
</organism>
<evidence type="ECO:0000313" key="3">
    <source>
        <dbReference type="EMBL" id="KAF2435473.1"/>
    </source>
</evidence>
<dbReference type="SMART" id="SM00220">
    <property type="entry name" value="S_TKc"/>
    <property type="match status" value="1"/>
</dbReference>
<feature type="compositionally biased region" description="Low complexity" evidence="1">
    <location>
        <begin position="49"/>
        <end position="65"/>
    </location>
</feature>
<dbReference type="InterPro" id="IPR000719">
    <property type="entry name" value="Prot_kinase_dom"/>
</dbReference>
<keyword evidence="4" id="KW-1185">Reference proteome</keyword>
<dbReference type="PANTHER" id="PTHR13954:SF6">
    <property type="entry name" value="NON-SPECIFIC SERINE_THREONINE PROTEIN KINASE"/>
    <property type="match status" value="1"/>
</dbReference>
<protein>
    <submittedName>
        <fullName evidence="3">Kinase-like protein</fullName>
    </submittedName>
</protein>
<keyword evidence="3" id="KW-0808">Transferase</keyword>
<name>A0A9P4U3X1_9PEZI</name>
<sequence length="708" mass="80516">MSAYSPWLSQNYLPHTAAAPPRPGLRYMTSMQTLNLHEDTPDVNKWERSPSPSLSTISTRSSTPTNVRGTHAFRLLNLARERRSRTPPQHYEEYPPIAFKTNSFTAPRLRSTRNPWEKAMNRTSPSVSPRSSPPSQSSYILPEASSRATTPIAPIPLRPIMGHVFSPQRYDSPQSNGSSRYDPAVFTPPESDCSSQYAPNSRSPPTRESKGMQTEPPPIEYLSPELQTQLIRSLMKLVANRGWDGSLTKLVQKWVMRAPKIAILLWMCGEIDALRKAATLYYLTDKDFPFQEDKLVNIASNPARVVQTQWRVITDQSSAQVVMKKLPRGGKHTEFRIGDDIPLQTVDTIVTPTARRSKRIVENSTRLVKVKYMDDPSSVVYVRKRFEINYSRAQDKTAILEQIHSFHRLDHKNIARIVSSYARGSVVAFTTPLYAANLEECLEQISQSEKLLGWIRDLSSALAHIHSKGMFHKNINPQKILIDSQDRIYFSVFGVCPPVRDSPLYEPFSDDVRYIYAPPEVIAGDRVSEKSSPEAVLKRKQAIDTYSLGCIMFELVAKAKGRSLEDLRAYRSDISQDNSFHMNLDRVMIMVDNLHTTSLDTTRMRQTRVEDDTTRMRQTKIEDGSKKVLAVLKPMMSPDPEKRPSMRRVMNHFNRVPKVRRGSFDVLPGPNQSSIWGELSPLQSFYHSQPYGKAYAEDRGQSNYGDHK</sequence>
<proteinExistence type="predicted"/>
<feature type="domain" description="Protein kinase" evidence="2">
    <location>
        <begin position="320"/>
        <end position="655"/>
    </location>
</feature>
<dbReference type="EMBL" id="MU007013">
    <property type="protein sequence ID" value="KAF2435473.1"/>
    <property type="molecule type" value="Genomic_DNA"/>
</dbReference>
<dbReference type="Gene3D" id="1.10.510.10">
    <property type="entry name" value="Transferase(Phosphotransferase) domain 1"/>
    <property type="match status" value="1"/>
</dbReference>
<dbReference type="SUPFAM" id="SSF56112">
    <property type="entry name" value="Protein kinase-like (PK-like)"/>
    <property type="match status" value="1"/>
</dbReference>
<feature type="region of interest" description="Disordered" evidence="1">
    <location>
        <begin position="104"/>
        <end position="147"/>
    </location>
</feature>
<dbReference type="Pfam" id="PF00069">
    <property type="entry name" value="Pkinase"/>
    <property type="match status" value="1"/>
</dbReference>
<keyword evidence="3" id="KW-0418">Kinase</keyword>
<evidence type="ECO:0000256" key="1">
    <source>
        <dbReference type="SAM" id="MobiDB-lite"/>
    </source>
</evidence>
<dbReference type="GO" id="GO:0005524">
    <property type="term" value="F:ATP binding"/>
    <property type="evidence" value="ECO:0007669"/>
    <property type="project" value="InterPro"/>
</dbReference>
<dbReference type="GO" id="GO:0051082">
    <property type="term" value="F:unfolded protein binding"/>
    <property type="evidence" value="ECO:0007669"/>
    <property type="project" value="TreeGrafter"/>
</dbReference>
<comment type="caution">
    <text evidence="3">The sequence shown here is derived from an EMBL/GenBank/DDBJ whole genome shotgun (WGS) entry which is preliminary data.</text>
</comment>
<reference evidence="3" key="1">
    <citation type="journal article" date="2020" name="Stud. Mycol.">
        <title>101 Dothideomycetes genomes: a test case for predicting lifestyles and emergence of pathogens.</title>
        <authorList>
            <person name="Haridas S."/>
            <person name="Albert R."/>
            <person name="Binder M."/>
            <person name="Bloem J."/>
            <person name="Labutti K."/>
            <person name="Salamov A."/>
            <person name="Andreopoulos B."/>
            <person name="Baker S."/>
            <person name="Barry K."/>
            <person name="Bills G."/>
            <person name="Bluhm B."/>
            <person name="Cannon C."/>
            <person name="Castanera R."/>
            <person name="Culley D."/>
            <person name="Daum C."/>
            <person name="Ezra D."/>
            <person name="Gonzalez J."/>
            <person name="Henrissat B."/>
            <person name="Kuo A."/>
            <person name="Liang C."/>
            <person name="Lipzen A."/>
            <person name="Lutzoni F."/>
            <person name="Magnuson J."/>
            <person name="Mondo S."/>
            <person name="Nolan M."/>
            <person name="Ohm R."/>
            <person name="Pangilinan J."/>
            <person name="Park H.-J."/>
            <person name="Ramirez L."/>
            <person name="Alfaro M."/>
            <person name="Sun H."/>
            <person name="Tritt A."/>
            <person name="Yoshinaga Y."/>
            <person name="Zwiers L.-H."/>
            <person name="Turgeon B."/>
            <person name="Goodwin S."/>
            <person name="Spatafora J."/>
            <person name="Crous P."/>
            <person name="Grigoriev I."/>
        </authorList>
    </citation>
    <scope>NUCLEOTIDE SEQUENCE</scope>
    <source>
        <strain evidence="3">CBS 130266</strain>
    </source>
</reference>
<dbReference type="CDD" id="cd00180">
    <property type="entry name" value="PKc"/>
    <property type="match status" value="1"/>
</dbReference>
<accession>A0A9P4U3X1</accession>
<feature type="region of interest" description="Disordered" evidence="1">
    <location>
        <begin position="41"/>
        <end position="67"/>
    </location>
</feature>
<feature type="region of interest" description="Disordered" evidence="1">
    <location>
        <begin position="164"/>
        <end position="220"/>
    </location>
</feature>
<feature type="compositionally biased region" description="Polar residues" evidence="1">
    <location>
        <begin position="169"/>
        <end position="179"/>
    </location>
</feature>
<feature type="compositionally biased region" description="Low complexity" evidence="1">
    <location>
        <begin position="124"/>
        <end position="138"/>
    </location>
</feature>
<dbReference type="PROSITE" id="PS50011">
    <property type="entry name" value="PROTEIN_KINASE_DOM"/>
    <property type="match status" value="1"/>
</dbReference>
<dbReference type="GO" id="GO:0004521">
    <property type="term" value="F:RNA endonuclease activity"/>
    <property type="evidence" value="ECO:0007669"/>
    <property type="project" value="InterPro"/>
</dbReference>
<dbReference type="GO" id="GO:0036498">
    <property type="term" value="P:IRE1-mediated unfolded protein response"/>
    <property type="evidence" value="ECO:0007669"/>
    <property type="project" value="TreeGrafter"/>
</dbReference>
<dbReference type="GO" id="GO:0070059">
    <property type="term" value="P:intrinsic apoptotic signaling pathway in response to endoplasmic reticulum stress"/>
    <property type="evidence" value="ECO:0007669"/>
    <property type="project" value="TreeGrafter"/>
</dbReference>
<dbReference type="Proteomes" id="UP000800235">
    <property type="component" value="Unassembled WGS sequence"/>
</dbReference>
<dbReference type="OrthoDB" id="4062651at2759"/>
<dbReference type="InterPro" id="IPR045133">
    <property type="entry name" value="IRE1/2-like"/>
</dbReference>
<gene>
    <name evidence="3" type="ORF">EJ08DRAFT_692720</name>
</gene>